<dbReference type="Gene3D" id="3.40.190.10">
    <property type="entry name" value="Periplasmic binding protein-like II"/>
    <property type="match status" value="2"/>
</dbReference>
<accession>A0A367ZUP5</accession>
<reference evidence="2 3" key="1">
    <citation type="submission" date="2018-05" db="EMBL/GenBank/DDBJ databases">
        <title>A metagenomic window into the 2 km-deep terrestrial subsurface aquifer revealed taxonomically and functionally diverse microbial community comprising novel uncultured bacterial lineages.</title>
        <authorList>
            <person name="Kadnikov V.V."/>
            <person name="Mardanov A.V."/>
            <person name="Beletsky A.V."/>
            <person name="Banks D."/>
            <person name="Pimenov N.V."/>
            <person name="Frank Y.A."/>
            <person name="Karnachuk O.V."/>
            <person name="Ravin N.V."/>
        </authorList>
    </citation>
    <scope>NUCLEOTIDE SEQUENCE [LARGE SCALE GENOMIC DNA]</scope>
    <source>
        <strain evidence="2">BY5</strain>
    </source>
</reference>
<organism evidence="2 3">
    <name type="scientific">Candidatus Ozemobacter sibiricus</name>
    <dbReference type="NCBI Taxonomy" id="2268124"/>
    <lineage>
        <taxon>Bacteria</taxon>
        <taxon>Candidatus Ozemobacteria</taxon>
        <taxon>Candidatus Ozemobacterales</taxon>
        <taxon>Candidatus Ozemobacteraceae</taxon>
        <taxon>Candidatus Ozemobacter</taxon>
    </lineage>
</organism>
<protein>
    <submittedName>
        <fullName evidence="2">ABC-type amino acid transport/signal transduction system</fullName>
    </submittedName>
</protein>
<evidence type="ECO:0000313" key="3">
    <source>
        <dbReference type="Proteomes" id="UP000252355"/>
    </source>
</evidence>
<name>A0A367ZUP5_9BACT</name>
<proteinExistence type="predicted"/>
<evidence type="ECO:0000259" key="1">
    <source>
        <dbReference type="Pfam" id="PF00497"/>
    </source>
</evidence>
<evidence type="ECO:0000313" key="2">
    <source>
        <dbReference type="EMBL" id="RCK81439.1"/>
    </source>
</evidence>
<dbReference type="AlphaFoldDB" id="A0A367ZUP5"/>
<dbReference type="Pfam" id="PF00497">
    <property type="entry name" value="SBP_bac_3"/>
    <property type="match status" value="1"/>
</dbReference>
<comment type="caution">
    <text evidence="2">The sequence shown here is derived from an EMBL/GenBank/DDBJ whole genome shotgun (WGS) entry which is preliminary data.</text>
</comment>
<dbReference type="EMBL" id="QOQW01000002">
    <property type="protein sequence ID" value="RCK81439.1"/>
    <property type="molecule type" value="Genomic_DNA"/>
</dbReference>
<dbReference type="SUPFAM" id="SSF53850">
    <property type="entry name" value="Periplasmic binding protein-like II"/>
    <property type="match status" value="1"/>
</dbReference>
<sequence>MEHRSAFLLLGLAALVALLVTIYQPVLFPGERLVPPVLPTEDAMARPRVLTFCSDPWPPYAGTAGTASEGYVVDLLRAIFEPQGFEVRYSSMAWSRCIQETRDGRFLGLLCCERHETPDFTFPQEPVGITSPSFFTLPDSTWTWQGTPSLDLIRLGMVQDYYYCDALEEYVREHRHSARVVLTQGTEALERLLGLLETGTIDAFVENGVVVDHLLASQASPTRRLRCAGRIEPGGILYVGFSPRDPRSHDISRRFDEGMRRLRQDGTLARILARAGVADWLSSATVSP</sequence>
<gene>
    <name evidence="2" type="ORF">OZSIB_2308</name>
</gene>
<dbReference type="InterPro" id="IPR001638">
    <property type="entry name" value="Solute-binding_3/MltF_N"/>
</dbReference>
<dbReference type="Proteomes" id="UP000252355">
    <property type="component" value="Unassembled WGS sequence"/>
</dbReference>
<feature type="domain" description="Solute-binding protein family 3/N-terminal" evidence="1">
    <location>
        <begin position="53"/>
        <end position="274"/>
    </location>
</feature>